<feature type="domain" description="MvdD-like pre-ATP grasp" evidence="1">
    <location>
        <begin position="5"/>
        <end position="108"/>
    </location>
</feature>
<comment type="caution">
    <text evidence="2">The sequence shown here is derived from an EMBL/GenBank/DDBJ whole genome shotgun (WGS) entry which is preliminary data.</text>
</comment>
<dbReference type="PANTHER" id="PTHR21621:SF0">
    <property type="entry name" value="BETA-CITRYLGLUTAMATE SYNTHASE B-RELATED"/>
    <property type="match status" value="1"/>
</dbReference>
<reference evidence="3" key="1">
    <citation type="submission" date="2018-12" db="EMBL/GenBank/DDBJ databases">
        <title>Tengunoibacter tsumagoiensis gen. nov., sp. nov., Dictyobacter kobayashii sp. nov., D. alpinus sp. nov., and D. joshuensis sp. nov. and description of Dictyobacteraceae fam. nov. within the order Ktedonobacterales isolated from Tengu-no-mugimeshi.</title>
        <authorList>
            <person name="Wang C.M."/>
            <person name="Zheng Y."/>
            <person name="Sakai Y."/>
            <person name="Toyoda A."/>
            <person name="Minakuchi Y."/>
            <person name="Abe K."/>
            <person name="Yokota A."/>
            <person name="Yabe S."/>
        </authorList>
    </citation>
    <scope>NUCLEOTIDE SEQUENCE [LARGE SCALE GENOMIC DNA]</scope>
    <source>
        <strain evidence="3">Uno11</strain>
    </source>
</reference>
<dbReference type="Proteomes" id="UP000287188">
    <property type="component" value="Unassembled WGS sequence"/>
</dbReference>
<dbReference type="PANTHER" id="PTHR21621">
    <property type="entry name" value="RIBOSOMAL PROTEIN S6 MODIFICATION PROTEIN"/>
    <property type="match status" value="1"/>
</dbReference>
<gene>
    <name evidence="2" type="ORF">KDK_46870</name>
</gene>
<evidence type="ECO:0000259" key="1">
    <source>
        <dbReference type="Pfam" id="PF21068"/>
    </source>
</evidence>
<keyword evidence="3" id="KW-1185">Reference proteome</keyword>
<evidence type="ECO:0000313" key="3">
    <source>
        <dbReference type="Proteomes" id="UP000287188"/>
    </source>
</evidence>
<dbReference type="Pfam" id="PF21068">
    <property type="entry name" value="ATPgraspMvdD"/>
    <property type="match status" value="1"/>
</dbReference>
<dbReference type="GO" id="GO:0018169">
    <property type="term" value="F:ribosomal S6-glutamic acid ligase activity"/>
    <property type="evidence" value="ECO:0007669"/>
    <property type="project" value="TreeGrafter"/>
</dbReference>
<dbReference type="Gene3D" id="3.30.470.20">
    <property type="entry name" value="ATP-grasp fold, B domain"/>
    <property type="match status" value="1"/>
</dbReference>
<dbReference type="OrthoDB" id="583309at2"/>
<evidence type="ECO:0000313" key="2">
    <source>
        <dbReference type="EMBL" id="GCE20887.1"/>
    </source>
</evidence>
<organism evidence="2 3">
    <name type="scientific">Dictyobacter kobayashii</name>
    <dbReference type="NCBI Taxonomy" id="2014872"/>
    <lineage>
        <taxon>Bacteria</taxon>
        <taxon>Bacillati</taxon>
        <taxon>Chloroflexota</taxon>
        <taxon>Ktedonobacteria</taxon>
        <taxon>Ktedonobacterales</taxon>
        <taxon>Dictyobacteraceae</taxon>
        <taxon>Dictyobacter</taxon>
    </lineage>
</organism>
<dbReference type="GO" id="GO:0009432">
    <property type="term" value="P:SOS response"/>
    <property type="evidence" value="ECO:0007669"/>
    <property type="project" value="TreeGrafter"/>
</dbReference>
<dbReference type="InterPro" id="IPR048936">
    <property type="entry name" value="MvdD-like_ATPgrasp"/>
</dbReference>
<proteinExistence type="predicted"/>
<dbReference type="SUPFAM" id="SSF56059">
    <property type="entry name" value="Glutathione synthetase ATP-binding domain-like"/>
    <property type="match status" value="1"/>
</dbReference>
<protein>
    <recommendedName>
        <fullName evidence="1">MvdD-like pre-ATP grasp domain-containing protein</fullName>
    </recommendedName>
</protein>
<name>A0A402AP38_9CHLR</name>
<dbReference type="AlphaFoldDB" id="A0A402AP38"/>
<dbReference type="EMBL" id="BIFS01000001">
    <property type="protein sequence ID" value="GCE20887.1"/>
    <property type="molecule type" value="Genomic_DNA"/>
</dbReference>
<dbReference type="RefSeq" id="WP_126552478.1">
    <property type="nucleotide sequence ID" value="NZ_BIFS01000001.1"/>
</dbReference>
<sequence>MKSHVLILTQPTDGHATMMIEELQHRGVRVTCYNVADFPGSITTSCTLDQQGQLEGTLEYQGQVIALDTLTSIWWRRPTFYKAPPGYTAGEQNFLELETQRGFLGILESAEVQDTYTLWVSRYHAIRRADLKPLQLTAAQQLGLRIPHTLVTNDPQRVRTFYETSQGRVILKSVARGVIEGNDKSYLYTNEVGPEYIDEHTLERVRVTAHLFQEAVVKAFELRVVIIGQQIFAAEIHSQHTIHGRIDFRRDYPNLTYGAHQLPDDLAQKLFDLVRFFGLQYSSMDLIVTPAGEYVWLELNPNGQFYWLQKEVPQLHLKEAMANLLSQPEEYRL</sequence>
<accession>A0A402AP38</accession>
<dbReference type="GO" id="GO:0005737">
    <property type="term" value="C:cytoplasm"/>
    <property type="evidence" value="ECO:0007669"/>
    <property type="project" value="TreeGrafter"/>
</dbReference>